<proteinExistence type="predicted"/>
<dbReference type="Pfam" id="PF11396">
    <property type="entry name" value="PepSY_like"/>
    <property type="match status" value="1"/>
</dbReference>
<name>A0ABW6AKR3_9BACT</name>
<gene>
    <name evidence="3" type="ORF">ACFS25_12910</name>
</gene>
<dbReference type="SUPFAM" id="SSF160574">
    <property type="entry name" value="BT0923-like"/>
    <property type="match status" value="1"/>
</dbReference>
<keyword evidence="1" id="KW-0732">Signal</keyword>
<protein>
    <submittedName>
        <fullName evidence="3">PepSY-like domain-containing protein</fullName>
    </submittedName>
</protein>
<keyword evidence="4" id="KW-1185">Reference proteome</keyword>
<evidence type="ECO:0000313" key="4">
    <source>
        <dbReference type="Proteomes" id="UP001597512"/>
    </source>
</evidence>
<feature type="chain" id="PRO_5046362434" evidence="1">
    <location>
        <begin position="25"/>
        <end position="152"/>
    </location>
</feature>
<dbReference type="Gene3D" id="3.10.450.360">
    <property type="match status" value="1"/>
</dbReference>
<dbReference type="RefSeq" id="WP_381501162.1">
    <property type="nucleotide sequence ID" value="NZ_JBHUOM010000004.1"/>
</dbReference>
<evidence type="ECO:0000259" key="2">
    <source>
        <dbReference type="Pfam" id="PF11396"/>
    </source>
</evidence>
<evidence type="ECO:0000313" key="3">
    <source>
        <dbReference type="EMBL" id="MFD2934688.1"/>
    </source>
</evidence>
<accession>A0ABW6AKR3</accession>
<feature type="signal peptide" evidence="1">
    <location>
        <begin position="1"/>
        <end position="24"/>
    </location>
</feature>
<reference evidence="4" key="1">
    <citation type="journal article" date="2019" name="Int. J. Syst. Evol. Microbiol.">
        <title>The Global Catalogue of Microorganisms (GCM) 10K type strain sequencing project: providing services to taxonomists for standard genome sequencing and annotation.</title>
        <authorList>
            <consortium name="The Broad Institute Genomics Platform"/>
            <consortium name="The Broad Institute Genome Sequencing Center for Infectious Disease"/>
            <person name="Wu L."/>
            <person name="Ma J."/>
        </authorList>
    </citation>
    <scope>NUCLEOTIDE SEQUENCE [LARGE SCALE GENOMIC DNA]</scope>
    <source>
        <strain evidence="4">KCTC 52490</strain>
    </source>
</reference>
<dbReference type="InterPro" id="IPR021533">
    <property type="entry name" value="PepSY-like"/>
</dbReference>
<dbReference type="EMBL" id="JBHUOM010000004">
    <property type="protein sequence ID" value="MFD2934688.1"/>
    <property type="molecule type" value="Genomic_DNA"/>
</dbReference>
<comment type="caution">
    <text evidence="3">The sequence shown here is derived from an EMBL/GenBank/DDBJ whole genome shotgun (WGS) entry which is preliminary data.</text>
</comment>
<evidence type="ECO:0000256" key="1">
    <source>
        <dbReference type="SAM" id="SignalP"/>
    </source>
</evidence>
<dbReference type="Proteomes" id="UP001597512">
    <property type="component" value="Unassembled WGS sequence"/>
</dbReference>
<feature type="domain" description="Putative beta-lactamase-inhibitor-like PepSY-like" evidence="2">
    <location>
        <begin position="35"/>
        <end position="90"/>
    </location>
</feature>
<organism evidence="3 4">
    <name type="scientific">Spirosoma flavum</name>
    <dbReference type="NCBI Taxonomy" id="2048557"/>
    <lineage>
        <taxon>Bacteria</taxon>
        <taxon>Pseudomonadati</taxon>
        <taxon>Bacteroidota</taxon>
        <taxon>Cytophagia</taxon>
        <taxon>Cytophagales</taxon>
        <taxon>Cytophagaceae</taxon>
        <taxon>Spirosoma</taxon>
    </lineage>
</organism>
<sequence length="152" mass="16308">MKNALFVSALALVALTNTAPSAFATTLATINTTIMLSSIDVPAATKATVARLYPSVKAVKWEKEDGNYEAGLTHKGKEVSLVIDAKGNVLETETTIMVSALPVSVRDYVTKYHTGKKIKEAGEIVDAKGKKTYEAEVGGKDLIFDEKGQFIK</sequence>